<proteinExistence type="predicted"/>
<dbReference type="Pfam" id="PF11321">
    <property type="entry name" value="DUF3123"/>
    <property type="match status" value="1"/>
</dbReference>
<evidence type="ECO:0000256" key="1">
    <source>
        <dbReference type="SAM" id="MobiDB-lite"/>
    </source>
</evidence>
<sequence>METSTQETTSRAEHVKKKMPSSSIRVKKGMTVKVRTRAGILPTGRCLLLWLAARVVSGAAGDDGYIEVIYNGNFPRDDPLRTIFPAELRRGEEDSGHDAPARGALLHHSTTHLLFAASRPVNKPVTTLPQADTMLLGAQPAVGAEGVSKSNGGGGSGARHGVLQSDSLTSCRHTVTCRSRSTRIINLGIKNVYRVLGQGDRTQFIPLSLWVYDGIVVGSLGAVTVASTPSPPPLEPSQSEYACVEGDGPDMANMRSLEPFGGVVPMADKIVVAGVLVPNPGVLLATKICEFLANLDSENSGKTIGCLLEEKALREKHKKGGANSRSGILKEKSCRRKSKKDSARGEAQMVP</sequence>
<gene>
    <name evidence="2" type="ORF">TRAES_3BF051600090CFD_c1</name>
</gene>
<evidence type="ECO:0000313" key="2">
    <source>
        <dbReference type="EMBL" id="CDM82399.1"/>
    </source>
</evidence>
<organism evidence="2">
    <name type="scientific">Triticum aestivum</name>
    <name type="common">Wheat</name>
    <dbReference type="NCBI Taxonomy" id="4565"/>
    <lineage>
        <taxon>Eukaryota</taxon>
        <taxon>Viridiplantae</taxon>
        <taxon>Streptophyta</taxon>
        <taxon>Embryophyta</taxon>
        <taxon>Tracheophyta</taxon>
        <taxon>Spermatophyta</taxon>
        <taxon>Magnoliopsida</taxon>
        <taxon>Liliopsida</taxon>
        <taxon>Poales</taxon>
        <taxon>Poaceae</taxon>
        <taxon>BOP clade</taxon>
        <taxon>Pooideae</taxon>
        <taxon>Triticodae</taxon>
        <taxon>Triticeae</taxon>
        <taxon>Triticinae</taxon>
        <taxon>Triticum</taxon>
    </lineage>
</organism>
<feature type="compositionally biased region" description="Basic residues" evidence="1">
    <location>
        <begin position="14"/>
        <end position="23"/>
    </location>
</feature>
<feature type="region of interest" description="Disordered" evidence="1">
    <location>
        <begin position="1"/>
        <end position="23"/>
    </location>
</feature>
<feature type="region of interest" description="Disordered" evidence="1">
    <location>
        <begin position="315"/>
        <end position="351"/>
    </location>
</feature>
<dbReference type="EMBL" id="HG670306">
    <property type="protein sequence ID" value="CDM82399.1"/>
    <property type="molecule type" value="Genomic_DNA"/>
</dbReference>
<accession>A0A077RZ04</accession>
<reference evidence="2" key="1">
    <citation type="journal article" date="2014" name="Science">
        <title>Structural and functional partitioning of bread wheat chromosome 3B.</title>
        <authorList>
            <person name="Choulet F."/>
            <person name="Alberti A."/>
            <person name="Theil S."/>
            <person name="Glover N."/>
            <person name="Barbe V."/>
            <person name="Daron J."/>
            <person name="Pingault L."/>
            <person name="Sourdille P."/>
            <person name="Couloux A."/>
            <person name="Paux E."/>
            <person name="Leroy P."/>
            <person name="Mangenot S."/>
            <person name="Guilhot N."/>
            <person name="Le Gouis J."/>
            <person name="Balfourier F."/>
            <person name="Alaux M."/>
            <person name="Jamilloux V."/>
            <person name="Poulain J."/>
            <person name="Durand C."/>
            <person name="Bellec A."/>
            <person name="Gaspin C."/>
            <person name="Safar J."/>
            <person name="Dolezel J."/>
            <person name="Rogers J."/>
            <person name="Vandepoele K."/>
            <person name="Aury J.M."/>
            <person name="Mayer K."/>
            <person name="Berges H."/>
            <person name="Quesneville H."/>
            <person name="Wincker P."/>
            <person name="Feuillet C."/>
        </authorList>
    </citation>
    <scope>NUCLEOTIDE SEQUENCE</scope>
</reference>
<protein>
    <submittedName>
        <fullName evidence="2">Uncharacterized protein</fullName>
    </submittedName>
</protein>
<name>A0A077RZ04_WHEAT</name>
<dbReference type="HOGENOM" id="CLU_790873_0_0_1"/>
<dbReference type="AlphaFoldDB" id="A0A077RZ04"/>
<dbReference type="InterPro" id="IPR021470">
    <property type="entry name" value="DUF3123"/>
</dbReference>